<evidence type="ECO:0000313" key="2">
    <source>
        <dbReference type="Proteomes" id="UP000694890"/>
    </source>
</evidence>
<feature type="region of interest" description="Disordered" evidence="1">
    <location>
        <begin position="260"/>
        <end position="311"/>
    </location>
</feature>
<name>A0AAJ7Q8F4_LATCA</name>
<organism evidence="2 3">
    <name type="scientific">Lates calcarifer</name>
    <name type="common">Barramundi</name>
    <name type="synonym">Holocentrus calcarifer</name>
    <dbReference type="NCBI Taxonomy" id="8187"/>
    <lineage>
        <taxon>Eukaryota</taxon>
        <taxon>Metazoa</taxon>
        <taxon>Chordata</taxon>
        <taxon>Craniata</taxon>
        <taxon>Vertebrata</taxon>
        <taxon>Euteleostomi</taxon>
        <taxon>Actinopterygii</taxon>
        <taxon>Neopterygii</taxon>
        <taxon>Teleostei</taxon>
        <taxon>Neoteleostei</taxon>
        <taxon>Acanthomorphata</taxon>
        <taxon>Carangaria</taxon>
        <taxon>Carangaria incertae sedis</taxon>
        <taxon>Centropomidae</taxon>
        <taxon>Lates</taxon>
    </lineage>
</organism>
<protein>
    <submittedName>
        <fullName evidence="3">Uncharacterized protein si:ch211-250c4.3 isoform X1</fullName>
    </submittedName>
</protein>
<sequence length="566" mass="63182">MQGNTAHLKFPQLLGLLQQHECEEEKGWACHQLEVNVYPGSLEKSNNNPNLGNLLIKKTFPLHLPHHHIRRGKGDRDSLLDSEVVLTKIKLFSNFHEKLLMSRDSAPTVSMVTASEQDILDLTKASEVNSHVDNKSRHSQMETCSDYLPAIFSDSQLQRLYKFESEDSGVELPSGANSPSTPTGSEQSFVVHSRESSCESCNLTSVSTILPDKLVRQTQSVESVDNSLSTTVHNQDNVFIHSEELCSSAVTVELHVGKNVGRNQNGASESSREGNEDMSEQLEENRAVTERTCSEDIRPGKQSSTGTCDNMTDNDFELQPIAIRSTTSDSLEEYMDECCRLSEAQQASSSPLSSGLDYLKHICQLIEKISQLQDTNLQLQRQICSLKTDSRLTKTKEDFFHQHCSCGAASLTFQHVQKRHSRGGFLLPSGTLSDLSTIPEVTQHPLIPARRDMRSDSLTPVSLWRKVLNRRSYTEGEVRFAGDSTEWLSIPQHRLSENYTWGPVKDLVRTTKLGNQSRLGLTSASLKMSCPQLYRPDLGPIDPAGRNSSSMIVLGHKSKLDFPWLQ</sequence>
<dbReference type="AlphaFoldDB" id="A0AAJ7Q8F4"/>
<feature type="compositionally biased region" description="Basic and acidic residues" evidence="1">
    <location>
        <begin position="283"/>
        <end position="299"/>
    </location>
</feature>
<dbReference type="KEGG" id="lcf:108895308"/>
<gene>
    <name evidence="3" type="primary">si:ch211-250c4.3</name>
</gene>
<dbReference type="GeneID" id="108895308"/>
<feature type="compositionally biased region" description="Polar residues" evidence="1">
    <location>
        <begin position="301"/>
        <end position="311"/>
    </location>
</feature>
<proteinExistence type="predicted"/>
<evidence type="ECO:0000313" key="3">
    <source>
        <dbReference type="RefSeq" id="XP_018549547.1"/>
    </source>
</evidence>
<evidence type="ECO:0000256" key="1">
    <source>
        <dbReference type="SAM" id="MobiDB-lite"/>
    </source>
</evidence>
<reference evidence="3" key="1">
    <citation type="submission" date="2025-08" db="UniProtKB">
        <authorList>
            <consortium name="RefSeq"/>
        </authorList>
    </citation>
    <scope>IDENTIFICATION</scope>
    <source>
        <tissue evidence="3">Brain</tissue>
    </source>
</reference>
<dbReference type="RefSeq" id="XP_018549547.1">
    <property type="nucleotide sequence ID" value="XM_018694031.2"/>
</dbReference>
<feature type="compositionally biased region" description="Polar residues" evidence="1">
    <location>
        <begin position="175"/>
        <end position="190"/>
    </location>
</feature>
<feature type="region of interest" description="Disordered" evidence="1">
    <location>
        <begin position="168"/>
        <end position="191"/>
    </location>
</feature>
<accession>A0AAJ7Q8F4</accession>
<dbReference type="Proteomes" id="UP000694890">
    <property type="component" value="Linkage group LG4"/>
</dbReference>